<dbReference type="Pfam" id="PF03547">
    <property type="entry name" value="Mem_trans"/>
    <property type="match status" value="2"/>
</dbReference>
<reference evidence="10" key="1">
    <citation type="journal article" date="2015" name="Microbiology">
        <title>Genome of Methanoregula boonei 6A8 reveals adaptations to oligotrophic peatland environments.</title>
        <authorList>
            <person name="Braeuer S."/>
            <person name="Cadillo-Quiroz H."/>
            <person name="Kyrpides N."/>
            <person name="Woyke T."/>
            <person name="Goodwin L."/>
            <person name="Detter C."/>
            <person name="Podell S."/>
            <person name="Yavitt J.B."/>
            <person name="Zinder S.H."/>
        </authorList>
    </citation>
    <scope>NUCLEOTIDE SEQUENCE [LARGE SCALE GENOMIC DNA]</scope>
    <source>
        <strain evidence="10">DSM 21154 / JCM 14090 / 6A8</strain>
    </source>
</reference>
<evidence type="ECO:0000256" key="2">
    <source>
        <dbReference type="ARBA" id="ARBA00010145"/>
    </source>
</evidence>
<dbReference type="InterPro" id="IPR004776">
    <property type="entry name" value="Mem_transp_PIN-like"/>
</dbReference>
<dbReference type="Gene3D" id="1.20.1530.20">
    <property type="match status" value="1"/>
</dbReference>
<accession>A7IA02</accession>
<keyword evidence="7 8" id="KW-0472">Membrane</keyword>
<dbReference type="AlphaFoldDB" id="A7IA02"/>
<keyword evidence="3" id="KW-0813">Transport</keyword>
<keyword evidence="5 8" id="KW-0812">Transmembrane</keyword>
<dbReference type="eggNOG" id="arCOG04756">
    <property type="taxonomic scope" value="Archaea"/>
</dbReference>
<dbReference type="Proteomes" id="UP000002408">
    <property type="component" value="Chromosome"/>
</dbReference>
<dbReference type="EMBL" id="CP000780">
    <property type="protein sequence ID" value="ABS56563.1"/>
    <property type="molecule type" value="Genomic_DNA"/>
</dbReference>
<dbReference type="STRING" id="456442.Mboo_2049"/>
<feature type="transmembrane region" description="Helical" evidence="8">
    <location>
        <begin position="36"/>
        <end position="56"/>
    </location>
</feature>
<evidence type="ECO:0000256" key="1">
    <source>
        <dbReference type="ARBA" id="ARBA00004651"/>
    </source>
</evidence>
<feature type="transmembrane region" description="Helical" evidence="8">
    <location>
        <begin position="6"/>
        <end position="24"/>
    </location>
</feature>
<evidence type="ECO:0000256" key="6">
    <source>
        <dbReference type="ARBA" id="ARBA00022989"/>
    </source>
</evidence>
<feature type="transmembrane region" description="Helical" evidence="8">
    <location>
        <begin position="284"/>
        <end position="304"/>
    </location>
</feature>
<evidence type="ECO:0000256" key="8">
    <source>
        <dbReference type="SAM" id="Phobius"/>
    </source>
</evidence>
<evidence type="ECO:0000256" key="3">
    <source>
        <dbReference type="ARBA" id="ARBA00022448"/>
    </source>
</evidence>
<keyword evidence="10" id="KW-1185">Reference proteome</keyword>
<name>A7IA02_METB6</name>
<proteinExistence type="inferred from homology"/>
<gene>
    <name evidence="9" type="ordered locus">Mboo_2049</name>
</gene>
<keyword evidence="6 8" id="KW-1133">Transmembrane helix</keyword>
<dbReference type="InterPro" id="IPR038770">
    <property type="entry name" value="Na+/solute_symporter_sf"/>
</dbReference>
<evidence type="ECO:0000256" key="5">
    <source>
        <dbReference type="ARBA" id="ARBA00022692"/>
    </source>
</evidence>
<feature type="transmembrane region" description="Helical" evidence="8">
    <location>
        <begin position="252"/>
        <end position="272"/>
    </location>
</feature>
<dbReference type="PANTHER" id="PTHR36838:SF1">
    <property type="entry name" value="SLR1864 PROTEIN"/>
    <property type="match status" value="1"/>
</dbReference>
<dbReference type="RefSeq" id="WP_012107619.1">
    <property type="nucleotide sequence ID" value="NC_009712.1"/>
</dbReference>
<dbReference type="GO" id="GO:0055085">
    <property type="term" value="P:transmembrane transport"/>
    <property type="evidence" value="ECO:0007669"/>
    <property type="project" value="InterPro"/>
</dbReference>
<feature type="transmembrane region" description="Helical" evidence="8">
    <location>
        <begin position="127"/>
        <end position="149"/>
    </location>
</feature>
<feature type="transmembrane region" description="Helical" evidence="8">
    <location>
        <begin position="161"/>
        <end position="181"/>
    </location>
</feature>
<keyword evidence="4" id="KW-1003">Cell membrane</keyword>
<comment type="subcellular location">
    <subcellularLocation>
        <location evidence="1">Cell membrane</location>
        <topology evidence="1">Multi-pass membrane protein</topology>
    </subcellularLocation>
</comment>
<dbReference type="PANTHER" id="PTHR36838">
    <property type="entry name" value="AUXIN EFFLUX CARRIER FAMILY PROTEIN"/>
    <property type="match status" value="1"/>
</dbReference>
<feature type="transmembrane region" description="Helical" evidence="8">
    <location>
        <begin position="225"/>
        <end position="246"/>
    </location>
</feature>
<dbReference type="OrthoDB" id="147743at2157"/>
<feature type="transmembrane region" description="Helical" evidence="8">
    <location>
        <begin position="68"/>
        <end position="88"/>
    </location>
</feature>
<evidence type="ECO:0000256" key="7">
    <source>
        <dbReference type="ARBA" id="ARBA00023136"/>
    </source>
</evidence>
<evidence type="ECO:0000313" key="10">
    <source>
        <dbReference type="Proteomes" id="UP000002408"/>
    </source>
</evidence>
<feature type="transmembrane region" description="Helical" evidence="8">
    <location>
        <begin position="100"/>
        <end position="121"/>
    </location>
</feature>
<dbReference type="GeneID" id="5410682"/>
<protein>
    <submittedName>
        <fullName evidence="9">Auxin Efflux Carrier</fullName>
    </submittedName>
</protein>
<evidence type="ECO:0000256" key="4">
    <source>
        <dbReference type="ARBA" id="ARBA00022475"/>
    </source>
</evidence>
<dbReference type="KEGG" id="mbn:Mboo_2049"/>
<dbReference type="HOGENOM" id="CLU_056175_1_1_2"/>
<dbReference type="GO" id="GO:0005886">
    <property type="term" value="C:plasma membrane"/>
    <property type="evidence" value="ECO:0007669"/>
    <property type="project" value="UniProtKB-SubCell"/>
</dbReference>
<comment type="similarity">
    <text evidence="2">Belongs to the auxin efflux carrier (TC 2.A.69) family.</text>
</comment>
<feature type="transmembrane region" description="Helical" evidence="8">
    <location>
        <begin position="193"/>
        <end position="213"/>
    </location>
</feature>
<evidence type="ECO:0000313" key="9">
    <source>
        <dbReference type="EMBL" id="ABS56563.1"/>
    </source>
</evidence>
<organism evidence="9 10">
    <name type="scientific">Methanoregula boonei (strain DSM 21154 / JCM 14090 / 6A8)</name>
    <dbReference type="NCBI Taxonomy" id="456442"/>
    <lineage>
        <taxon>Archaea</taxon>
        <taxon>Methanobacteriati</taxon>
        <taxon>Methanobacteriota</taxon>
        <taxon>Stenosarchaea group</taxon>
        <taxon>Methanomicrobia</taxon>
        <taxon>Methanomicrobiales</taxon>
        <taxon>Methanoregulaceae</taxon>
        <taxon>Methanoregula</taxon>
    </lineage>
</organism>
<sequence precursor="true">MDLLTIIVALVSLFCIIGIGFAARKYGILNGNRVHLISHILVSVSLPALSITSLQVPETAKTMGIVDHMLVVAIAYYLAALVIGILLFRFIPCAPDEKGVFQFMLVFPNSMFMGIPVALAVLGPGSLFYVILFNVPFYFLVFTLGVWLLARGRPGKIDPKVLLSPGLVAAIVGLVLFMMQYTIPAPVEYGLDLVGSATTPLAMLVVGAMLATLPLQQLAGDWRVYLVAALRLLVFPIVAFLVLSPFVTDRLLLGTAVLLIAMPVAANTVLLCEEYNVDAKLGSQGVFISTVLCLVTIPVLALLFL</sequence>